<dbReference type="PANTHER" id="PTHR46704:SF1">
    <property type="entry name" value="TELOMERE LENGTH REGULATION PROTEIN TEL2 HOMOLOG"/>
    <property type="match status" value="1"/>
</dbReference>
<proteinExistence type="predicted"/>
<feature type="region of interest" description="Disordered" evidence="1">
    <location>
        <begin position="1165"/>
        <end position="1205"/>
    </location>
</feature>
<keyword evidence="3" id="KW-1185">Reference proteome</keyword>
<dbReference type="Proteomes" id="UP000078542">
    <property type="component" value="Unassembled WGS sequence"/>
</dbReference>
<organism evidence="2 3">
    <name type="scientific">Cyphomyrmex costatus</name>
    <dbReference type="NCBI Taxonomy" id="456900"/>
    <lineage>
        <taxon>Eukaryota</taxon>
        <taxon>Metazoa</taxon>
        <taxon>Ecdysozoa</taxon>
        <taxon>Arthropoda</taxon>
        <taxon>Hexapoda</taxon>
        <taxon>Insecta</taxon>
        <taxon>Pterygota</taxon>
        <taxon>Neoptera</taxon>
        <taxon>Endopterygota</taxon>
        <taxon>Hymenoptera</taxon>
        <taxon>Apocrita</taxon>
        <taxon>Aculeata</taxon>
        <taxon>Formicoidea</taxon>
        <taxon>Formicidae</taxon>
        <taxon>Myrmicinae</taxon>
        <taxon>Cyphomyrmex</taxon>
    </lineage>
</organism>
<name>A0A151IGP6_9HYME</name>
<evidence type="ECO:0008006" key="4">
    <source>
        <dbReference type="Google" id="ProtNLM"/>
    </source>
</evidence>
<reference evidence="2 3" key="1">
    <citation type="submission" date="2016-03" db="EMBL/GenBank/DDBJ databases">
        <title>Cyphomyrmex costatus WGS genome.</title>
        <authorList>
            <person name="Nygaard S."/>
            <person name="Hu H."/>
            <person name="Boomsma J."/>
            <person name="Zhang G."/>
        </authorList>
    </citation>
    <scope>NUCLEOTIDE SEQUENCE [LARGE SCALE GENOMIC DNA]</scope>
    <source>
        <strain evidence="2">MS0001</strain>
        <tissue evidence="2">Whole body</tissue>
    </source>
</reference>
<evidence type="ECO:0000313" key="3">
    <source>
        <dbReference type="Proteomes" id="UP000078542"/>
    </source>
</evidence>
<accession>A0A151IGP6</accession>
<dbReference type="SUPFAM" id="SSF88723">
    <property type="entry name" value="PIN domain-like"/>
    <property type="match status" value="1"/>
</dbReference>
<dbReference type="PANTHER" id="PTHR46704">
    <property type="entry name" value="CXC DOMAIN-CONTAINING PROTEIN-RELATED"/>
    <property type="match status" value="1"/>
</dbReference>
<dbReference type="AlphaFoldDB" id="A0A151IGP6"/>
<feature type="compositionally biased region" description="Polar residues" evidence="1">
    <location>
        <begin position="1185"/>
        <end position="1195"/>
    </location>
</feature>
<evidence type="ECO:0000256" key="1">
    <source>
        <dbReference type="SAM" id="MobiDB-lite"/>
    </source>
</evidence>
<feature type="compositionally biased region" description="Acidic residues" evidence="1">
    <location>
        <begin position="1174"/>
        <end position="1183"/>
    </location>
</feature>
<dbReference type="InterPro" id="IPR029060">
    <property type="entry name" value="PIN-like_dom_sf"/>
</dbReference>
<dbReference type="EMBL" id="KQ977686">
    <property type="protein sequence ID" value="KYN00587.1"/>
    <property type="molecule type" value="Genomic_DNA"/>
</dbReference>
<gene>
    <name evidence="2" type="ORF">ALC62_08637</name>
</gene>
<evidence type="ECO:0000313" key="2">
    <source>
        <dbReference type="EMBL" id="KYN00587.1"/>
    </source>
</evidence>
<sequence length="1205" mass="135180">MIIREDIRSVFFDVSSYPPSDTFLQNAESEIPESLKVFLSEVITKNRRFNTNNALRALQTKCTAIAHTIVSAVRPRSFYSSVKIGVGAFLYKKFGSKTLIDVLSSLGFSASYCEVLAYENSCIHAGESAILKGAFSQFVFDNADFNIKTIDGHGTFHAMGGIHCVTPRTGVAKAAPIPRIAEKKCAAQVAQMGMIPVLSYTKHTSAGLQTINVANIDDLHQISHDIVPSTSDLLWLYGKWSCFEGIPGWNGFMEEATVGLPYEISRIICLPFINAPPSDYDTILTSLTQVVQKCQETDQKTCFITFDQPLYWKARDIVAAADPSLGLENIFIRLGGFHLLMSFMGSIGYVMQGSGLEQIFYNIYAENCVQKIMCGHAYSRAVRAHILTQLALTKIIMENINFTDEERNEMDYFIDIFNRTTVLTADENSAVKSVAKKFKDALILLENNGPTAKLWVQYCRMVTLLKQFIEAERSGNWALHLKTIQKMLPFFHASGHYLYAKSAHLYLQDMLTLRDKMPADEYQRFTEGCFTIRRSDKFWSGIMTDQTIEQALMRPFKTIGGLTVRQISDSLSASWVLGMVHLQNICEAIENFAGVSCATTEQHVDMRPTRIKRDNKDVEKLDMWFAEHNPFPVTDKLLSIGTGVVGTSEINCHEAKKIGREMMSKILDCNFGSISSKKKGKVQPLAVVHCSVKIDSTKIPINPLLLFQRMCVLKQTDVDMKKYLQFELAPFPLSLFTAEGMRKGTKSTLYSAFEPLTTPVQPTEKTLHIIDGGYLLHKVVWDRLQTIDLICKKYLTYIQQNFPNNITVVFDGYPEDVNIIGTKTAERLRRSRMFQTIEIAFTQHTILQTSQEKFLANNRNKERLIKMLTSYLIEAGIAVEQAFEDADTLIVETAIQRADVYDCVEIVGEDIDLLVLLTGLAHDKNNIFFHKPAKGKTPASRFSSASFRNESISEHIFFLHAISGCDTTSAFFNIGKKKFLSILQKNPELCSCVNLFKAKDIDPEVLVSAGERFLIALYGGDKNETSLNSLRFKYFAKSASKSRFNVSTLPPTTSAARQHIFRAYLQIQTWLGNYKDPQEWGWKRSNNVLEPVCTKSEPAPPELLKIVACKCKERCGAACGCRKAGLKCSPICKNCDGESCDNIDSIGEDVMDDNDDDDVDFNSGKNLQFTSDDKEVDNDDDNVDLNASTSSNASVPPTKRSRLDF</sequence>
<protein>
    <recommendedName>
        <fullName evidence="4">Tesmin/TSO1-like CXC domain-containing protein</fullName>
    </recommendedName>
</protein>